<feature type="transmembrane region" description="Helical" evidence="1">
    <location>
        <begin position="41"/>
        <end position="66"/>
    </location>
</feature>
<protein>
    <submittedName>
        <fullName evidence="2">Uncharacterized protein</fullName>
    </submittedName>
</protein>
<dbReference type="KEGG" id="cmd:B841_09020"/>
<keyword evidence="1" id="KW-0812">Transmembrane</keyword>
<evidence type="ECO:0000256" key="1">
    <source>
        <dbReference type="SAM" id="Phobius"/>
    </source>
</evidence>
<sequence length="67" mass="7453">MRHKADQDEYLARLVEREIAHARAMSLAEEVRPVDDPMSKYVPWIFVAVILLATVATGASLLAVVFA</sequence>
<dbReference type="HOGENOM" id="CLU_2805186_0_0_11"/>
<organism evidence="2 3">
    <name type="scientific">Corynebacterium maris DSM 45190</name>
    <dbReference type="NCBI Taxonomy" id="1224163"/>
    <lineage>
        <taxon>Bacteria</taxon>
        <taxon>Bacillati</taxon>
        <taxon>Actinomycetota</taxon>
        <taxon>Actinomycetes</taxon>
        <taxon>Mycobacteriales</taxon>
        <taxon>Corynebacteriaceae</taxon>
        <taxon>Corynebacterium</taxon>
    </lineage>
</organism>
<keyword evidence="1" id="KW-0472">Membrane</keyword>
<proteinExistence type="predicted"/>
<reference evidence="2 3" key="1">
    <citation type="submission" date="2012-11" db="EMBL/GenBank/DDBJ databases">
        <title>The complete genome sequence of Corynebacterium maris Coryn-1 (=DSM 45190).</title>
        <authorList>
            <person name="Schaffert L."/>
            <person name="Albersmeier A."/>
            <person name="Kalinowski J."/>
            <person name="Ruckert C."/>
        </authorList>
    </citation>
    <scope>NUCLEOTIDE SEQUENCE [LARGE SCALE GENOMIC DNA]</scope>
    <source>
        <strain evidence="3">Coryn-1</strain>
    </source>
</reference>
<evidence type="ECO:0000313" key="2">
    <source>
        <dbReference type="EMBL" id="AGS35277.1"/>
    </source>
</evidence>
<gene>
    <name evidence="2" type="ORF">B841_09020</name>
</gene>
<keyword evidence="1" id="KW-1133">Transmembrane helix</keyword>
<evidence type="ECO:0000313" key="3">
    <source>
        <dbReference type="Proteomes" id="UP000015388"/>
    </source>
</evidence>
<dbReference type="RefSeq" id="WP_020935210.1">
    <property type="nucleotide sequence ID" value="NC_021915.1"/>
</dbReference>
<keyword evidence="3" id="KW-1185">Reference proteome</keyword>
<accession>S5SW18</accession>
<name>S5SW18_9CORY</name>
<dbReference type="EMBL" id="CP003924">
    <property type="protein sequence ID" value="AGS35277.1"/>
    <property type="molecule type" value="Genomic_DNA"/>
</dbReference>
<dbReference type="AlphaFoldDB" id="S5SW18"/>
<dbReference type="Proteomes" id="UP000015388">
    <property type="component" value="Chromosome"/>
</dbReference>
<dbReference type="PATRIC" id="fig|1224163.3.peg.1814"/>